<reference evidence="3 4" key="1">
    <citation type="submission" date="2018-12" db="EMBL/GenBank/DDBJ databases">
        <authorList>
            <person name="Feng G."/>
            <person name="Zhu H."/>
        </authorList>
    </citation>
    <scope>NUCLEOTIDE SEQUENCE [LARGE SCALE GENOMIC DNA]</scope>
    <source>
        <strain evidence="3 4">9PBR-2</strain>
    </source>
</reference>
<protein>
    <recommendedName>
        <fullName evidence="5">DUF4168 domain-containing protein</fullName>
    </recommendedName>
</protein>
<dbReference type="EMBL" id="RWIS01000003">
    <property type="protein sequence ID" value="RSK35354.1"/>
    <property type="molecule type" value="Genomic_DNA"/>
</dbReference>
<keyword evidence="4" id="KW-1185">Reference proteome</keyword>
<evidence type="ECO:0000256" key="2">
    <source>
        <dbReference type="SAM" id="SignalP"/>
    </source>
</evidence>
<keyword evidence="2" id="KW-0732">Signal</keyword>
<evidence type="ECO:0000313" key="3">
    <source>
        <dbReference type="EMBL" id="RSK35354.1"/>
    </source>
</evidence>
<evidence type="ECO:0000256" key="1">
    <source>
        <dbReference type="SAM" id="MobiDB-lite"/>
    </source>
</evidence>
<evidence type="ECO:0008006" key="5">
    <source>
        <dbReference type="Google" id="ProtNLM"/>
    </source>
</evidence>
<dbReference type="RefSeq" id="WP_125427932.1">
    <property type="nucleotide sequence ID" value="NZ_RWIS01000003.1"/>
</dbReference>
<dbReference type="OrthoDB" id="884913at2"/>
<comment type="caution">
    <text evidence="3">The sequence shown here is derived from an EMBL/GenBank/DDBJ whole genome shotgun (WGS) entry which is preliminary data.</text>
</comment>
<dbReference type="Proteomes" id="UP000280066">
    <property type="component" value="Unassembled WGS sequence"/>
</dbReference>
<proteinExistence type="predicted"/>
<accession>A0A428JPT9</accession>
<feature type="chain" id="PRO_5019110630" description="DUF4168 domain-containing protein" evidence="2">
    <location>
        <begin position="23"/>
        <end position="167"/>
    </location>
</feature>
<gene>
    <name evidence="3" type="ORF">EI290_06545</name>
</gene>
<feature type="region of interest" description="Disordered" evidence="1">
    <location>
        <begin position="141"/>
        <end position="167"/>
    </location>
</feature>
<feature type="signal peptide" evidence="2">
    <location>
        <begin position="1"/>
        <end position="22"/>
    </location>
</feature>
<dbReference type="AlphaFoldDB" id="A0A428JPT9"/>
<organism evidence="3 4">
    <name type="scientific">Hymenobacter metallilatus</name>
    <dbReference type="NCBI Taxonomy" id="2493666"/>
    <lineage>
        <taxon>Bacteria</taxon>
        <taxon>Pseudomonadati</taxon>
        <taxon>Bacteroidota</taxon>
        <taxon>Cytophagia</taxon>
        <taxon>Cytophagales</taxon>
        <taxon>Hymenobacteraceae</taxon>
        <taxon>Hymenobacter</taxon>
    </lineage>
</organism>
<name>A0A428JPT9_9BACT</name>
<evidence type="ECO:0000313" key="4">
    <source>
        <dbReference type="Proteomes" id="UP000280066"/>
    </source>
</evidence>
<sequence length="167" mass="17684">MKHRFVLLLATVYLLSFAQAKAQEASSAFKTEALAATRQLAAFISLDDARQLPVRRLTQARLTQEADARQLYANDADMLQKKLSAIGQEYTKQLEQVLTPAQYQRYVAAAPGTLPATVAAKVAPAPAAALVQAQPAVQPAAGKAKAARSVARPAAQPAPASKAAARH</sequence>